<comment type="caution">
    <text evidence="5">The sequence shown here is derived from an EMBL/GenBank/DDBJ whole genome shotgun (WGS) entry which is preliminary data.</text>
</comment>
<evidence type="ECO:0000313" key="5">
    <source>
        <dbReference type="EMBL" id="RHH52806.1"/>
    </source>
</evidence>
<dbReference type="SUPFAM" id="SSF49785">
    <property type="entry name" value="Galactose-binding domain-like"/>
    <property type="match status" value="1"/>
</dbReference>
<protein>
    <submittedName>
        <fullName evidence="5">Sialate O-acetylesterase</fullName>
    </submittedName>
</protein>
<organism evidence="5 6">
    <name type="scientific">Bacteroides ovatus</name>
    <dbReference type="NCBI Taxonomy" id="28116"/>
    <lineage>
        <taxon>Bacteria</taxon>
        <taxon>Pseudomonadati</taxon>
        <taxon>Bacteroidota</taxon>
        <taxon>Bacteroidia</taxon>
        <taxon>Bacteroidales</taxon>
        <taxon>Bacteroidaceae</taxon>
        <taxon>Bacteroides</taxon>
    </lineage>
</organism>
<evidence type="ECO:0000313" key="6">
    <source>
        <dbReference type="Proteomes" id="UP000283329"/>
    </source>
</evidence>
<accession>A0A1Y4Q130</accession>
<feature type="domain" description="Sialate O-acetylesterase" evidence="2">
    <location>
        <begin position="99"/>
        <end position="212"/>
    </location>
</feature>
<keyword evidence="1" id="KW-0378">Hydrolase</keyword>
<dbReference type="EMBL" id="QRJR01000001">
    <property type="protein sequence ID" value="RHH52806.1"/>
    <property type="molecule type" value="Genomic_DNA"/>
</dbReference>
<dbReference type="InterPro" id="IPR008979">
    <property type="entry name" value="Galactose-bd-like_sf"/>
</dbReference>
<dbReference type="Proteomes" id="UP001214017">
    <property type="component" value="Unassembled WGS sequence"/>
</dbReference>
<dbReference type="GO" id="GO:0001681">
    <property type="term" value="F:sialate O-acetylesterase activity"/>
    <property type="evidence" value="ECO:0007669"/>
    <property type="project" value="InterPro"/>
</dbReference>
<dbReference type="InterPro" id="IPR036514">
    <property type="entry name" value="SGNH_hydro_sf"/>
</dbReference>
<evidence type="ECO:0000259" key="2">
    <source>
        <dbReference type="Pfam" id="PF03629"/>
    </source>
</evidence>
<evidence type="ECO:0000313" key="3">
    <source>
        <dbReference type="EMBL" id="KAA3809451.1"/>
    </source>
</evidence>
<reference evidence="5 6" key="1">
    <citation type="submission" date="2018-08" db="EMBL/GenBank/DDBJ databases">
        <title>A genome reference for cultivated species of the human gut microbiota.</title>
        <authorList>
            <person name="Zou Y."/>
            <person name="Xue W."/>
            <person name="Luo G."/>
        </authorList>
    </citation>
    <scope>NUCLEOTIDE SEQUENCE [LARGE SCALE GENOMIC DNA]</scope>
    <source>
        <strain evidence="5 6">AM17-48</strain>
    </source>
</reference>
<reference evidence="3 7" key="2">
    <citation type="journal article" date="2019" name="Nat. Med.">
        <title>A library of human gut bacterial isolates paired with longitudinal multiomics data enables mechanistic microbiome research.</title>
        <authorList>
            <person name="Poyet M."/>
            <person name="Groussin M."/>
            <person name="Gibbons S.M."/>
            <person name="Avila-Pacheco J."/>
            <person name="Jiang X."/>
            <person name="Kearney S.M."/>
            <person name="Perrotta A.R."/>
            <person name="Berdy B."/>
            <person name="Zhao S."/>
            <person name="Lieberman T.D."/>
            <person name="Swanson P.K."/>
            <person name="Smith M."/>
            <person name="Roesemann S."/>
            <person name="Alexander J.E."/>
            <person name="Rich S.A."/>
            <person name="Livny J."/>
            <person name="Vlamakis H."/>
            <person name="Clish C."/>
            <person name="Bullock K."/>
            <person name="Deik A."/>
            <person name="Scott J."/>
            <person name="Pierce K.A."/>
            <person name="Xavier R.J."/>
            <person name="Alm E.J."/>
        </authorList>
    </citation>
    <scope>NUCLEOTIDE SEQUENCE [LARGE SCALE GENOMIC DNA]</scope>
    <source>
        <strain evidence="3 7">BIOML-A183</strain>
    </source>
</reference>
<reference evidence="4" key="3">
    <citation type="submission" date="2022-10" db="EMBL/GenBank/DDBJ databases">
        <title>Human gut microbiome strain richness.</title>
        <authorList>
            <person name="Chen-Liaw A."/>
        </authorList>
    </citation>
    <scope>NUCLEOTIDE SEQUENCE</scope>
    <source>
        <strain evidence="4">F7_m1001271B151109d0_201107</strain>
    </source>
</reference>
<dbReference type="GeneID" id="29451984"/>
<dbReference type="SUPFAM" id="SSF52266">
    <property type="entry name" value="SGNH hydrolase"/>
    <property type="match status" value="1"/>
</dbReference>
<evidence type="ECO:0000256" key="1">
    <source>
        <dbReference type="ARBA" id="ARBA00022801"/>
    </source>
</evidence>
<dbReference type="Proteomes" id="UP000460135">
    <property type="component" value="Unassembled WGS sequence"/>
</dbReference>
<evidence type="ECO:0000313" key="7">
    <source>
        <dbReference type="Proteomes" id="UP000460135"/>
    </source>
</evidence>
<dbReference type="InterPro" id="IPR039329">
    <property type="entry name" value="SIAE"/>
</dbReference>
<dbReference type="AlphaFoldDB" id="A0A1Y4Q130"/>
<dbReference type="PANTHER" id="PTHR22901">
    <property type="entry name" value="SIALATE O-ACETYLESTERASE"/>
    <property type="match status" value="1"/>
</dbReference>
<dbReference type="InterPro" id="IPR005181">
    <property type="entry name" value="SASA"/>
</dbReference>
<proteinExistence type="predicted"/>
<dbReference type="Gene3D" id="2.60.120.260">
    <property type="entry name" value="Galactose-binding domain-like"/>
    <property type="match status" value="1"/>
</dbReference>
<gene>
    <name evidence="5" type="ORF">DW206_01985</name>
    <name evidence="3" type="ORF">F3F51_01000</name>
    <name evidence="4" type="ORF">PO240_05560</name>
</gene>
<evidence type="ECO:0000313" key="4">
    <source>
        <dbReference type="EMBL" id="MDC2407333.1"/>
    </source>
</evidence>
<dbReference type="PANTHER" id="PTHR22901:SF0">
    <property type="entry name" value="SIALATE O-ACETYLESTERASE"/>
    <property type="match status" value="1"/>
</dbReference>
<feature type="domain" description="Sialate O-acetylesterase" evidence="2">
    <location>
        <begin position="406"/>
        <end position="516"/>
    </location>
</feature>
<dbReference type="KEGG" id="boa:Bovatus_03744"/>
<dbReference type="Proteomes" id="UP000283329">
    <property type="component" value="Unassembled WGS sequence"/>
</dbReference>
<dbReference type="RefSeq" id="WP_004299688.1">
    <property type="nucleotide sequence ID" value="NZ_BAABYJ010000002.1"/>
</dbReference>
<dbReference type="EMBL" id="JAQNWR010000003">
    <property type="protein sequence ID" value="MDC2407333.1"/>
    <property type="molecule type" value="Genomic_DNA"/>
</dbReference>
<dbReference type="Gene3D" id="3.40.50.1110">
    <property type="entry name" value="SGNH hydrolase"/>
    <property type="match status" value="2"/>
</dbReference>
<sequence length="643" mass="72840">MKKNICIILSLLLYTIGMQAEVRLPGIFSDKMVLQRDTPIPLWGFADPKETVVIEFNGKQYKTRASQTGEWAVNLQKHKAGGPYELRVNQKIIQDVYVGDVYLCSGQSNMELTVKRVMDKYRDEIMSYENNLIRYTKTSYAYNFIEPQQDSNNEWKICTRENTLDFAALCYFFAKEMQAEKGVAIGIINSSWGGTNIASWSTRQSLEKYARFREKLQSPQYFHPDYPDSVKNAQKEQVNQWHRQQSANDLGNKEKWTSDGFDASDWKKVDVFNSNWGGSWNTPLNGVHYFRQRINIPESLAGQQAVLRVGTLKDSDATYINGICVGRTSYQYPPRIYQVPTDLLRAGENEIVIRLVSSAGRPEFVKGKPYQLEIAGQTIPLTAMWQHKIGCTMKRIPSTIGFQNEPTGLYNSMIHPLRNYGIRGIIWYQGESDTGPEGSKHYERHLIDLVNDWRTQWNNKNLPFVIVQLANYQQRSKVPVESGNAQVREAQRKASLQLKNVGLATAIDLGESNDIHPLNKKDLAHRCVLQMNKLSFGEKNIVAEGPMAEAAELKENGRIVISFRQGTGSLKQAKSLEGIAIAANDGKYKFVEAYTEGDKVIALWNGKGIPASIRYAWENNPPSSIYNTEGLPASSFQLAIINK</sequence>
<name>A0A1Y4Q130_BACOV</name>
<dbReference type="Pfam" id="PF03629">
    <property type="entry name" value="SASA"/>
    <property type="match status" value="2"/>
</dbReference>
<dbReference type="GO" id="GO:0005975">
    <property type="term" value="P:carbohydrate metabolic process"/>
    <property type="evidence" value="ECO:0007669"/>
    <property type="project" value="TreeGrafter"/>
</dbReference>
<dbReference type="EMBL" id="VWLX01000001">
    <property type="protein sequence ID" value="KAA3809451.1"/>
    <property type="molecule type" value="Genomic_DNA"/>
</dbReference>